<accession>A0AAW1DMK8</accession>
<dbReference type="AlphaFoldDB" id="A0AAW1DMK8"/>
<comment type="caution">
    <text evidence="2">The sequence shown here is derived from an EMBL/GenBank/DDBJ whole genome shotgun (WGS) entry which is preliminary data.</text>
</comment>
<reference evidence="2 3" key="1">
    <citation type="submission" date="2022-12" db="EMBL/GenBank/DDBJ databases">
        <title>Chromosome-level genome assembly of true bugs.</title>
        <authorList>
            <person name="Ma L."/>
            <person name="Li H."/>
        </authorList>
    </citation>
    <scope>NUCLEOTIDE SEQUENCE [LARGE SCALE GENOMIC DNA]</scope>
    <source>
        <strain evidence="2">Lab_2022b</strain>
    </source>
</reference>
<keyword evidence="3" id="KW-1185">Reference proteome</keyword>
<evidence type="ECO:0000313" key="3">
    <source>
        <dbReference type="Proteomes" id="UP001461498"/>
    </source>
</evidence>
<protein>
    <submittedName>
        <fullName evidence="2">Uncharacterized protein</fullName>
    </submittedName>
</protein>
<keyword evidence="1" id="KW-0732">Signal</keyword>
<evidence type="ECO:0000313" key="2">
    <source>
        <dbReference type="EMBL" id="KAK9510955.1"/>
    </source>
</evidence>
<evidence type="ECO:0000256" key="1">
    <source>
        <dbReference type="SAM" id="SignalP"/>
    </source>
</evidence>
<feature type="signal peptide" evidence="1">
    <location>
        <begin position="1"/>
        <end position="21"/>
    </location>
</feature>
<proteinExistence type="predicted"/>
<sequence>MIKKIMMWLLANYFLTRYLVFNDDAATPTCVCAIMNQSSIEPLIEQEFPNKMGCDETGKLACRKLCTTLAEVTKQSGNGAQILCQQLMRDAIVTVNLFSKVCDAPFEHTGIQYEKPVCCENGSVCNVTTTQS</sequence>
<feature type="chain" id="PRO_5043889523" evidence="1">
    <location>
        <begin position="22"/>
        <end position="132"/>
    </location>
</feature>
<dbReference type="EMBL" id="JAPXFL010000002">
    <property type="protein sequence ID" value="KAK9510955.1"/>
    <property type="molecule type" value="Genomic_DNA"/>
</dbReference>
<gene>
    <name evidence="2" type="ORF">O3M35_005624</name>
</gene>
<dbReference type="Proteomes" id="UP001461498">
    <property type="component" value="Unassembled WGS sequence"/>
</dbReference>
<organism evidence="2 3">
    <name type="scientific">Rhynocoris fuscipes</name>
    <dbReference type="NCBI Taxonomy" id="488301"/>
    <lineage>
        <taxon>Eukaryota</taxon>
        <taxon>Metazoa</taxon>
        <taxon>Ecdysozoa</taxon>
        <taxon>Arthropoda</taxon>
        <taxon>Hexapoda</taxon>
        <taxon>Insecta</taxon>
        <taxon>Pterygota</taxon>
        <taxon>Neoptera</taxon>
        <taxon>Paraneoptera</taxon>
        <taxon>Hemiptera</taxon>
        <taxon>Heteroptera</taxon>
        <taxon>Panheteroptera</taxon>
        <taxon>Cimicomorpha</taxon>
        <taxon>Reduviidae</taxon>
        <taxon>Harpactorinae</taxon>
        <taxon>Harpactorini</taxon>
        <taxon>Rhynocoris</taxon>
    </lineage>
</organism>
<name>A0AAW1DMK8_9HEMI</name>